<dbReference type="RefSeq" id="WP_097203994.1">
    <property type="nucleotide sequence ID" value="NZ_JACHXB010000001.1"/>
</dbReference>
<evidence type="ECO:0008006" key="3">
    <source>
        <dbReference type="Google" id="ProtNLM"/>
    </source>
</evidence>
<dbReference type="EMBL" id="OBDO01000001">
    <property type="protein sequence ID" value="SNX94666.1"/>
    <property type="molecule type" value="Genomic_DNA"/>
</dbReference>
<evidence type="ECO:0000313" key="1">
    <source>
        <dbReference type="EMBL" id="SNX94666.1"/>
    </source>
</evidence>
<organism evidence="1 2">
    <name type="scientific">Geodermatophilus sabuli</name>
    <dbReference type="NCBI Taxonomy" id="1564158"/>
    <lineage>
        <taxon>Bacteria</taxon>
        <taxon>Bacillati</taxon>
        <taxon>Actinomycetota</taxon>
        <taxon>Actinomycetes</taxon>
        <taxon>Geodermatophilales</taxon>
        <taxon>Geodermatophilaceae</taxon>
        <taxon>Geodermatophilus</taxon>
    </lineage>
</organism>
<reference evidence="1 2" key="1">
    <citation type="submission" date="2017-09" db="EMBL/GenBank/DDBJ databases">
        <authorList>
            <person name="Ehlers B."/>
            <person name="Leendertz F.H."/>
        </authorList>
    </citation>
    <scope>NUCLEOTIDE SEQUENCE [LARGE SCALE GENOMIC DNA]</scope>
    <source>
        <strain evidence="1 2">DSM 46844</strain>
    </source>
</reference>
<proteinExistence type="predicted"/>
<name>A0A285E9A1_9ACTN</name>
<accession>A0A285E9A1</accession>
<keyword evidence="2" id="KW-1185">Reference proteome</keyword>
<evidence type="ECO:0000313" key="2">
    <source>
        <dbReference type="Proteomes" id="UP000219514"/>
    </source>
</evidence>
<protein>
    <recommendedName>
        <fullName evidence="3">DUF5666 domain-containing protein</fullName>
    </recommendedName>
</protein>
<dbReference type="Proteomes" id="UP000219514">
    <property type="component" value="Unassembled WGS sequence"/>
</dbReference>
<dbReference type="AlphaFoldDB" id="A0A285E9A1"/>
<sequence>MDGGTSEIDGAIIAIRETWPLQLVVEAPGGRHDVALSEDTALTRAGTPVGSGALEVGAVVRVVGRLSAPHAMVASRVDILS</sequence>
<dbReference type="OrthoDB" id="9554427at2"/>
<gene>
    <name evidence="1" type="ORF">SAMN06893097_101463</name>
</gene>